<evidence type="ECO:0000313" key="3">
    <source>
        <dbReference type="EMBL" id="CAI10370.1"/>
    </source>
</evidence>
<keyword evidence="1" id="KW-0732">Signal</keyword>
<geneLocation type="plasmid" evidence="4">
    <name>pAzo1</name>
</geneLocation>
<dbReference type="InterPro" id="IPR008258">
    <property type="entry name" value="Transglycosylase_SLT_dom_1"/>
</dbReference>
<dbReference type="HOGENOM" id="CLU_094905_1_0_4"/>
<evidence type="ECO:0000256" key="1">
    <source>
        <dbReference type="SAM" id="SignalP"/>
    </source>
</evidence>
<evidence type="ECO:0000259" key="2">
    <source>
        <dbReference type="Pfam" id="PF01464"/>
    </source>
</evidence>
<accession>Q5NX44</accession>
<dbReference type="Proteomes" id="UP000006552">
    <property type="component" value="Plasmid 1"/>
</dbReference>
<sequence>MIILFERMIMQSAMLSNPIRTALTLASLLLYLSGPAHAFCFDAAGREFGVDSRLLWAIAKVESGFNPDAIGPDGKDLGLMQVRTIHIEDLKFRFGVQITRRDLFDPCFNVRMGAWVLAMKIQRHGATWEAVGSYNARSPEKRDIYIRKVWAAYRSS</sequence>
<feature type="chain" id="PRO_5004260037" evidence="1">
    <location>
        <begin position="39"/>
        <end position="156"/>
    </location>
</feature>
<dbReference type="AlphaFoldDB" id="Q5NX44"/>
<keyword evidence="3" id="KW-0614">Plasmid</keyword>
<proteinExistence type="predicted"/>
<dbReference type="Gene3D" id="1.10.530.10">
    <property type="match status" value="1"/>
</dbReference>
<dbReference type="CAZy" id="GH23">
    <property type="family name" value="Glycoside Hydrolase Family 23"/>
</dbReference>
<feature type="domain" description="Transglycosylase SLT" evidence="2">
    <location>
        <begin position="40"/>
        <end position="136"/>
    </location>
</feature>
<evidence type="ECO:0000313" key="4">
    <source>
        <dbReference type="Proteomes" id="UP000006552"/>
    </source>
</evidence>
<dbReference type="KEGG" id="eba:p1D11"/>
<dbReference type="InterPro" id="IPR023346">
    <property type="entry name" value="Lysozyme-like_dom_sf"/>
</dbReference>
<dbReference type="Pfam" id="PF01464">
    <property type="entry name" value="SLT"/>
    <property type="match status" value="1"/>
</dbReference>
<organism evidence="3 4">
    <name type="scientific">Aromatoleum aromaticum (strain DSM 19018 / LMG 30748 / EbN1)</name>
    <name type="common">Azoarcus sp. (strain EbN1)</name>
    <dbReference type="NCBI Taxonomy" id="76114"/>
    <lineage>
        <taxon>Bacteria</taxon>
        <taxon>Pseudomonadati</taxon>
        <taxon>Pseudomonadota</taxon>
        <taxon>Betaproteobacteria</taxon>
        <taxon>Rhodocyclales</taxon>
        <taxon>Rhodocyclaceae</taxon>
        <taxon>Aromatoleum</taxon>
    </lineage>
</organism>
<feature type="signal peptide" evidence="1">
    <location>
        <begin position="1"/>
        <end position="38"/>
    </location>
</feature>
<reference evidence="3 4" key="1">
    <citation type="journal article" date="2005" name="Arch. Microbiol.">
        <title>The genome sequence of an anaerobic aromatic-degrading denitrifying bacterium, strain EbN1.</title>
        <authorList>
            <person name="Rabus R."/>
            <person name="Kube M."/>
            <person name="Heider J."/>
            <person name="Beck A."/>
            <person name="Heitmann K."/>
            <person name="Widdel F."/>
            <person name="Reinhardt R."/>
        </authorList>
    </citation>
    <scope>NUCLEOTIDE SEQUENCE [LARGE SCALE GENOMIC DNA]</scope>
    <source>
        <strain evidence="3 4">EbN1</strain>
        <plasmid evidence="4">Plasmid pAzo1</plasmid>
    </source>
</reference>
<protein>
    <submittedName>
        <fullName evidence="3">Soluble lytic murein transglycosylase PilT</fullName>
    </submittedName>
</protein>
<name>Q5NX44_AROAE</name>
<gene>
    <name evidence="3" type="primary">pilT</name>
    <name evidence="3" type="ORF">p1D11</name>
</gene>
<dbReference type="EMBL" id="CR555307">
    <property type="protein sequence ID" value="CAI10370.1"/>
    <property type="molecule type" value="Genomic_DNA"/>
</dbReference>
<dbReference type="SUPFAM" id="SSF53955">
    <property type="entry name" value="Lysozyme-like"/>
    <property type="match status" value="1"/>
</dbReference>
<dbReference type="CDD" id="cd13400">
    <property type="entry name" value="LT_IagB-like"/>
    <property type="match status" value="1"/>
</dbReference>
<keyword evidence="4" id="KW-1185">Reference proteome</keyword>